<comment type="function">
    <text evidence="8">Catalyzes the deamination of adenosine to inosine at the wobble position 34 of tRNA(Arg2).</text>
</comment>
<dbReference type="InterPro" id="IPR028883">
    <property type="entry name" value="tRNA_aden_deaminase"/>
</dbReference>
<evidence type="ECO:0000256" key="5">
    <source>
        <dbReference type="ARBA" id="ARBA00022801"/>
    </source>
</evidence>
<dbReference type="SUPFAM" id="SSF53927">
    <property type="entry name" value="Cytidine deaminase-like"/>
    <property type="match status" value="1"/>
</dbReference>
<evidence type="ECO:0000256" key="8">
    <source>
        <dbReference type="HAMAP-Rule" id="MF_00972"/>
    </source>
</evidence>
<dbReference type="InterPro" id="IPR002125">
    <property type="entry name" value="CMP_dCMP_dom"/>
</dbReference>
<dbReference type="PANTHER" id="PTHR11079">
    <property type="entry name" value="CYTOSINE DEAMINASE FAMILY MEMBER"/>
    <property type="match status" value="1"/>
</dbReference>
<dbReference type="GO" id="GO:0002100">
    <property type="term" value="P:tRNA wobble adenosine to inosine editing"/>
    <property type="evidence" value="ECO:0007669"/>
    <property type="project" value="UniProtKB-UniRule"/>
</dbReference>
<feature type="active site" description="Proton donor" evidence="8">
    <location>
        <position position="58"/>
    </location>
</feature>
<feature type="domain" description="CMP/dCMP-type deaminase" evidence="9">
    <location>
        <begin position="4"/>
        <end position="132"/>
    </location>
</feature>
<feature type="binding site" evidence="8">
    <location>
        <position position="89"/>
    </location>
    <ligand>
        <name>Zn(2+)</name>
        <dbReference type="ChEBI" id="CHEBI:29105"/>
        <note>catalytic</note>
    </ligand>
</feature>
<dbReference type="AlphaFoldDB" id="A0A7V6DNM0"/>
<keyword evidence="4 8" id="KW-0479">Metal-binding</keyword>
<sequence>MSLSIDEQFMGEALYQARLSLDAGEVPVGAVLVLAEGKMVAHAHNFPISLNDPTAHAEILALRQAAEIVGNYRLPGTTLYVTMEPCLMCTGALIYARIKRLVFGCPDPKAGACVSLYRIPEDMRLNHRLEVTGGVREAECRALVQQFFQEKRLKTSFGSEVSGFREDLRHGEHRNNLNPET</sequence>
<keyword evidence="3 8" id="KW-0819">tRNA processing</keyword>
<evidence type="ECO:0000256" key="1">
    <source>
        <dbReference type="ARBA" id="ARBA00010669"/>
    </source>
</evidence>
<dbReference type="PANTHER" id="PTHR11079:SF202">
    <property type="entry name" value="TRNA-SPECIFIC ADENOSINE DEAMINASE"/>
    <property type="match status" value="1"/>
</dbReference>
<reference evidence="10" key="1">
    <citation type="journal article" date="2020" name="mSystems">
        <title>Genome- and Community-Level Interaction Insights into Carbon Utilization and Element Cycling Functions of Hydrothermarchaeota in Hydrothermal Sediment.</title>
        <authorList>
            <person name="Zhou Z."/>
            <person name="Liu Y."/>
            <person name="Xu W."/>
            <person name="Pan J."/>
            <person name="Luo Z.H."/>
            <person name="Li M."/>
        </authorList>
    </citation>
    <scope>NUCLEOTIDE SEQUENCE [LARGE SCALE GENOMIC DNA]</scope>
    <source>
        <strain evidence="10">SpSt-767</strain>
    </source>
</reference>
<comment type="similarity">
    <text evidence="1">Belongs to the cytidine and deoxycytidylate deaminase family. ADAT2 subfamily.</text>
</comment>
<feature type="binding site" evidence="8">
    <location>
        <position position="86"/>
    </location>
    <ligand>
        <name>Zn(2+)</name>
        <dbReference type="ChEBI" id="CHEBI:29105"/>
        <note>catalytic</note>
    </ligand>
</feature>
<keyword evidence="6 8" id="KW-0862">Zinc</keyword>
<evidence type="ECO:0000256" key="2">
    <source>
        <dbReference type="ARBA" id="ARBA00011738"/>
    </source>
</evidence>
<dbReference type="NCBIfam" id="NF008113">
    <property type="entry name" value="PRK10860.1"/>
    <property type="match status" value="1"/>
</dbReference>
<comment type="subunit">
    <text evidence="2 8">Homodimer.</text>
</comment>
<evidence type="ECO:0000256" key="3">
    <source>
        <dbReference type="ARBA" id="ARBA00022694"/>
    </source>
</evidence>
<evidence type="ECO:0000256" key="6">
    <source>
        <dbReference type="ARBA" id="ARBA00022833"/>
    </source>
</evidence>
<dbReference type="FunFam" id="3.40.140.10:FF:000005">
    <property type="entry name" value="tRNA-specific adenosine deaminase"/>
    <property type="match status" value="1"/>
</dbReference>
<dbReference type="Pfam" id="PF00383">
    <property type="entry name" value="dCMP_cyt_deam_1"/>
    <property type="match status" value="1"/>
</dbReference>
<dbReference type="Gene3D" id="3.40.140.10">
    <property type="entry name" value="Cytidine Deaminase, domain 2"/>
    <property type="match status" value="1"/>
</dbReference>
<dbReference type="PROSITE" id="PS51747">
    <property type="entry name" value="CYT_DCMP_DEAMINASES_2"/>
    <property type="match status" value="1"/>
</dbReference>
<dbReference type="HAMAP" id="MF_00972">
    <property type="entry name" value="tRNA_aden_deaminase"/>
    <property type="match status" value="1"/>
</dbReference>
<dbReference type="GO" id="GO:0008270">
    <property type="term" value="F:zinc ion binding"/>
    <property type="evidence" value="ECO:0007669"/>
    <property type="project" value="UniProtKB-UniRule"/>
</dbReference>
<gene>
    <name evidence="8" type="primary">tadA</name>
    <name evidence="10" type="ORF">ENV52_01090</name>
</gene>
<comment type="cofactor">
    <cofactor evidence="8">
        <name>Zn(2+)</name>
        <dbReference type="ChEBI" id="CHEBI:29105"/>
    </cofactor>
    <text evidence="8">Binds 1 zinc ion per subunit.</text>
</comment>
<dbReference type="PROSITE" id="PS00903">
    <property type="entry name" value="CYT_DCMP_DEAMINASES_1"/>
    <property type="match status" value="1"/>
</dbReference>
<comment type="caution">
    <text evidence="10">The sequence shown here is derived from an EMBL/GenBank/DDBJ whole genome shotgun (WGS) entry which is preliminary data.</text>
</comment>
<dbReference type="EMBL" id="DTGR01000020">
    <property type="protein sequence ID" value="HHS28286.1"/>
    <property type="molecule type" value="Genomic_DNA"/>
</dbReference>
<dbReference type="InterPro" id="IPR016192">
    <property type="entry name" value="APOBEC/CMP_deaminase_Zn-bd"/>
</dbReference>
<keyword evidence="5 8" id="KW-0378">Hydrolase</keyword>
<evidence type="ECO:0000256" key="4">
    <source>
        <dbReference type="ARBA" id="ARBA00022723"/>
    </source>
</evidence>
<dbReference type="EC" id="3.5.4.33" evidence="8"/>
<protein>
    <recommendedName>
        <fullName evidence="8">tRNA-specific adenosine deaminase</fullName>
        <ecNumber evidence="8">3.5.4.33</ecNumber>
    </recommendedName>
</protein>
<evidence type="ECO:0000313" key="10">
    <source>
        <dbReference type="EMBL" id="HHS28286.1"/>
    </source>
</evidence>
<feature type="binding site" evidence="8">
    <location>
        <position position="56"/>
    </location>
    <ligand>
        <name>Zn(2+)</name>
        <dbReference type="ChEBI" id="CHEBI:29105"/>
        <note>catalytic</note>
    </ligand>
</feature>
<dbReference type="CDD" id="cd01285">
    <property type="entry name" value="nucleoside_deaminase"/>
    <property type="match status" value="1"/>
</dbReference>
<organism evidence="10">
    <name type="scientific">Desulfobacca acetoxidans</name>
    <dbReference type="NCBI Taxonomy" id="60893"/>
    <lineage>
        <taxon>Bacteria</taxon>
        <taxon>Pseudomonadati</taxon>
        <taxon>Thermodesulfobacteriota</taxon>
        <taxon>Desulfobaccia</taxon>
        <taxon>Desulfobaccales</taxon>
        <taxon>Desulfobaccaceae</taxon>
        <taxon>Desulfobacca</taxon>
    </lineage>
</organism>
<accession>A0A7V6DNM0</accession>
<evidence type="ECO:0000256" key="7">
    <source>
        <dbReference type="ARBA" id="ARBA00048045"/>
    </source>
</evidence>
<evidence type="ECO:0000259" key="9">
    <source>
        <dbReference type="PROSITE" id="PS51747"/>
    </source>
</evidence>
<comment type="catalytic activity">
    <reaction evidence="7 8">
        <text>adenosine(34) in tRNA + H2O + H(+) = inosine(34) in tRNA + NH4(+)</text>
        <dbReference type="Rhea" id="RHEA:43168"/>
        <dbReference type="Rhea" id="RHEA-COMP:10373"/>
        <dbReference type="Rhea" id="RHEA-COMP:10374"/>
        <dbReference type="ChEBI" id="CHEBI:15377"/>
        <dbReference type="ChEBI" id="CHEBI:15378"/>
        <dbReference type="ChEBI" id="CHEBI:28938"/>
        <dbReference type="ChEBI" id="CHEBI:74411"/>
        <dbReference type="ChEBI" id="CHEBI:82852"/>
        <dbReference type="EC" id="3.5.4.33"/>
    </reaction>
</comment>
<dbReference type="InterPro" id="IPR016193">
    <property type="entry name" value="Cytidine_deaminase-like"/>
</dbReference>
<dbReference type="GO" id="GO:0052717">
    <property type="term" value="F:tRNA-specific adenosine-34 deaminase activity"/>
    <property type="evidence" value="ECO:0007669"/>
    <property type="project" value="UniProtKB-UniRule"/>
</dbReference>
<name>A0A7V6DNM0_9BACT</name>
<proteinExistence type="inferred from homology"/>